<dbReference type="GO" id="GO:0016887">
    <property type="term" value="F:ATP hydrolysis activity"/>
    <property type="evidence" value="ECO:0007669"/>
    <property type="project" value="InterPro"/>
</dbReference>
<dbReference type="PANTHER" id="PTHR43582:SF2">
    <property type="entry name" value="LINEARMYCIN RESISTANCE ATP-BINDING PROTEIN LNRL"/>
    <property type="match status" value="1"/>
</dbReference>
<dbReference type="InterPro" id="IPR003439">
    <property type="entry name" value="ABC_transporter-like_ATP-bd"/>
</dbReference>
<evidence type="ECO:0000256" key="1">
    <source>
        <dbReference type="ARBA" id="ARBA00022741"/>
    </source>
</evidence>
<dbReference type="EMBL" id="JACAQA010000003">
    <property type="protein sequence ID" value="NWB84305.1"/>
    <property type="molecule type" value="Genomic_DNA"/>
</dbReference>
<comment type="caution">
    <text evidence="4">The sequence shown here is derived from an EMBL/GenBank/DDBJ whole genome shotgun (WGS) entry which is preliminary data.</text>
</comment>
<dbReference type="Proteomes" id="UP000522864">
    <property type="component" value="Unassembled WGS sequence"/>
</dbReference>
<dbReference type="PROSITE" id="PS00211">
    <property type="entry name" value="ABC_TRANSPORTER_1"/>
    <property type="match status" value="1"/>
</dbReference>
<keyword evidence="1" id="KW-0547">Nucleotide-binding</keyword>
<dbReference type="InterPro" id="IPR003593">
    <property type="entry name" value="AAA+_ATPase"/>
</dbReference>
<dbReference type="Pfam" id="PF00005">
    <property type="entry name" value="ABC_tran"/>
    <property type="match status" value="1"/>
</dbReference>
<evidence type="ECO:0000256" key="2">
    <source>
        <dbReference type="ARBA" id="ARBA00022840"/>
    </source>
</evidence>
<dbReference type="PANTHER" id="PTHR43582">
    <property type="entry name" value="LINEARMYCIN RESISTANCE ATP-BINDING PROTEIN LNRL"/>
    <property type="match status" value="1"/>
</dbReference>
<accession>A0A7Y7WMG9</accession>
<evidence type="ECO:0000313" key="5">
    <source>
        <dbReference type="Proteomes" id="UP000522864"/>
    </source>
</evidence>
<dbReference type="SUPFAM" id="SSF52540">
    <property type="entry name" value="P-loop containing nucleoside triphosphate hydrolases"/>
    <property type="match status" value="1"/>
</dbReference>
<feature type="domain" description="ABC transporter" evidence="3">
    <location>
        <begin position="10"/>
        <end position="241"/>
    </location>
</feature>
<dbReference type="AlphaFoldDB" id="A0A7Y7WMG9"/>
<organism evidence="4 5">
    <name type="scientific">Pseudomonas gingeri</name>
    <dbReference type="NCBI Taxonomy" id="117681"/>
    <lineage>
        <taxon>Bacteria</taxon>
        <taxon>Pseudomonadati</taxon>
        <taxon>Pseudomonadota</taxon>
        <taxon>Gammaproteobacteria</taxon>
        <taxon>Pseudomonadales</taxon>
        <taxon>Pseudomonadaceae</taxon>
        <taxon>Pseudomonas</taxon>
    </lineage>
</organism>
<dbReference type="InterPro" id="IPR017871">
    <property type="entry name" value="ABC_transporter-like_CS"/>
</dbReference>
<proteinExistence type="predicted"/>
<protein>
    <submittedName>
        <fullName evidence="4">ATP-binding cassette domain-containing protein</fullName>
    </submittedName>
</protein>
<keyword evidence="2 4" id="KW-0067">ATP-binding</keyword>
<dbReference type="Gene3D" id="3.40.50.300">
    <property type="entry name" value="P-loop containing nucleotide triphosphate hydrolases"/>
    <property type="match status" value="1"/>
</dbReference>
<sequence length="270" mass="29374">MTDTLESPAISTKALRKCFDHFVALEGLDLQVPHGCIFGLLGPNGAGKSTVIKMLTTLLDPTSGSATVAGFDIARRPIEVRRHIGYVPQMLSADGALTAIENLNLSARLQGLRGAKRQARVKEALAFAGLEETASKLVRTYSGGMIRRLEIAQATLHYPQVLFLDEPTIGLDPIARRTVWERLLQLRQSKGTTILITTHDMEEADVLCDELAILHQGRLAVVGKPAELKAQVGKQASLDDVFVYFSGVSIEQGGNYRGTRESRDVAQRLG</sequence>
<dbReference type="PROSITE" id="PS50893">
    <property type="entry name" value="ABC_TRANSPORTER_2"/>
    <property type="match status" value="1"/>
</dbReference>
<evidence type="ECO:0000313" key="4">
    <source>
        <dbReference type="EMBL" id="NWB84305.1"/>
    </source>
</evidence>
<name>A0A7Y7WMG9_9PSED</name>
<reference evidence="4 5" key="1">
    <citation type="submission" date="2020-04" db="EMBL/GenBank/DDBJ databases">
        <title>Molecular characterization of pseudomonads from Agaricus bisporus reveal novel blotch 2 pathogens in Western Europe.</title>
        <authorList>
            <person name="Taparia T."/>
            <person name="Krijger M."/>
            <person name="Haynes E."/>
            <person name="Elpinstone J.G."/>
            <person name="Noble R."/>
            <person name="Van Der Wolf J."/>
        </authorList>
    </citation>
    <scope>NUCLEOTIDE SEQUENCE [LARGE SCALE GENOMIC DNA]</scope>
    <source>
        <strain evidence="4 5">G9001</strain>
    </source>
</reference>
<gene>
    <name evidence="4" type="ORF">HX830_05365</name>
</gene>
<dbReference type="RefSeq" id="WP_152740858.1">
    <property type="nucleotide sequence ID" value="NZ_JACAQA010000003.1"/>
</dbReference>
<dbReference type="GO" id="GO:0005524">
    <property type="term" value="F:ATP binding"/>
    <property type="evidence" value="ECO:0007669"/>
    <property type="project" value="UniProtKB-KW"/>
</dbReference>
<dbReference type="SMART" id="SM00382">
    <property type="entry name" value="AAA"/>
    <property type="match status" value="1"/>
</dbReference>
<dbReference type="InterPro" id="IPR027417">
    <property type="entry name" value="P-loop_NTPase"/>
</dbReference>
<evidence type="ECO:0000259" key="3">
    <source>
        <dbReference type="PROSITE" id="PS50893"/>
    </source>
</evidence>